<dbReference type="InterPro" id="IPR032675">
    <property type="entry name" value="LRR_dom_sf"/>
</dbReference>
<dbReference type="Gene3D" id="3.80.10.10">
    <property type="entry name" value="Ribonuclease Inhibitor"/>
    <property type="match status" value="1"/>
</dbReference>
<dbReference type="InterPro" id="IPR001810">
    <property type="entry name" value="F-box_dom"/>
</dbReference>
<dbReference type="SUPFAM" id="SSF81383">
    <property type="entry name" value="F-box domain"/>
    <property type="match status" value="1"/>
</dbReference>
<dbReference type="Gene3D" id="1.20.1280.50">
    <property type="match status" value="1"/>
</dbReference>
<feature type="domain" description="F-box" evidence="2">
    <location>
        <begin position="28"/>
        <end position="67"/>
    </location>
</feature>
<evidence type="ECO:0000259" key="2">
    <source>
        <dbReference type="Pfam" id="PF12937"/>
    </source>
</evidence>
<feature type="region of interest" description="Disordered" evidence="1">
    <location>
        <begin position="274"/>
        <end position="296"/>
    </location>
</feature>
<organism evidence="3 4">
    <name type="scientific">Dioscorea cayennensis subsp. rotundata</name>
    <name type="common">White Guinea yam</name>
    <name type="synonym">Dioscorea rotundata</name>
    <dbReference type="NCBI Taxonomy" id="55577"/>
    <lineage>
        <taxon>Eukaryota</taxon>
        <taxon>Viridiplantae</taxon>
        <taxon>Streptophyta</taxon>
        <taxon>Embryophyta</taxon>
        <taxon>Tracheophyta</taxon>
        <taxon>Spermatophyta</taxon>
        <taxon>Magnoliopsida</taxon>
        <taxon>Liliopsida</taxon>
        <taxon>Dioscoreales</taxon>
        <taxon>Dioscoreaceae</taxon>
        <taxon>Dioscorea</taxon>
    </lineage>
</organism>
<dbReference type="GeneID" id="120282726"/>
<name>A0AB40D485_DIOCR</name>
<dbReference type="SUPFAM" id="SSF52047">
    <property type="entry name" value="RNI-like"/>
    <property type="match status" value="1"/>
</dbReference>
<dbReference type="PANTHER" id="PTHR38926">
    <property type="entry name" value="F-BOX DOMAIN CONTAINING PROTEIN, EXPRESSED"/>
    <property type="match status" value="1"/>
</dbReference>
<evidence type="ECO:0000256" key="1">
    <source>
        <dbReference type="SAM" id="MobiDB-lite"/>
    </source>
</evidence>
<dbReference type="PANTHER" id="PTHR38926:SF81">
    <property type="entry name" value="F-BOX DOMAIN-CONTAINING PROTEIN"/>
    <property type="match status" value="1"/>
</dbReference>
<protein>
    <submittedName>
        <fullName evidence="4">F-box protein FBW2-like</fullName>
    </submittedName>
</protein>
<evidence type="ECO:0000313" key="4">
    <source>
        <dbReference type="RefSeq" id="XP_039145512.1"/>
    </source>
</evidence>
<evidence type="ECO:0000313" key="3">
    <source>
        <dbReference type="Proteomes" id="UP001515500"/>
    </source>
</evidence>
<gene>
    <name evidence="4" type="primary">LOC120282726</name>
</gene>
<proteinExistence type="predicted"/>
<dbReference type="InterPro" id="IPR036047">
    <property type="entry name" value="F-box-like_dom_sf"/>
</dbReference>
<dbReference type="Pfam" id="PF12937">
    <property type="entry name" value="F-box-like"/>
    <property type="match status" value="1"/>
</dbReference>
<feature type="compositionally biased region" description="Polar residues" evidence="1">
    <location>
        <begin position="284"/>
        <end position="296"/>
    </location>
</feature>
<sequence length="296" mass="33374">MEKREGERGVVRREAGEKWRRWSEGMSPEVLALIFSRLPADELLRAVPFVCKSWHEAVAGPYCWSEIEIEAWCRRVNRTDVIDFAVRKLVRRSSGTLRRLSAYRIGDSGFAYAASFGKLLNVLRIPVSEMSSVTVEKYAGSLSLLTVLDISYCLNLNASSIKVFGNNCRCLTHLRRNMPPPEVELNQGNHVVSREDEEEALAVANTMPKLEQLELAFGRFSDHGLDAILTKCKALQKLDIRGCWNVRLDGDVGLRCDSIRSFRDPWEDEYAAVDANGDDDESSSLDFNFTDDSGDD</sequence>
<reference evidence="4" key="1">
    <citation type="submission" date="2025-08" db="UniProtKB">
        <authorList>
            <consortium name="RefSeq"/>
        </authorList>
    </citation>
    <scope>IDENTIFICATION</scope>
</reference>
<dbReference type="RefSeq" id="XP_039145512.1">
    <property type="nucleotide sequence ID" value="XM_039289578.1"/>
</dbReference>
<feature type="compositionally biased region" description="Acidic residues" evidence="1">
    <location>
        <begin position="274"/>
        <end position="283"/>
    </location>
</feature>
<dbReference type="FunFam" id="1.20.1280.50:FF:000022">
    <property type="entry name" value="F-box protein FBW2"/>
    <property type="match status" value="1"/>
</dbReference>
<accession>A0AB40D485</accession>
<keyword evidence="3" id="KW-1185">Reference proteome</keyword>
<dbReference type="AlphaFoldDB" id="A0AB40D485"/>
<dbReference type="Proteomes" id="UP001515500">
    <property type="component" value="Chromosome 18"/>
</dbReference>